<sequence>MLYDMVIVILVLVLGFLLSQRKREQLKQKALLLEPFRSYFEESSEEYLSIHQYVLKLSGSQSLKYLCGIITLRRDFCPSYLLGPVPKENFILTGKLNIRTPCMYVFKKNLPLKHYGLKYTKKCLLANIPGYKAYGSLGEKHIEFIKKYQVSTFFISYAPKDIEEPLDFESLVFLKAGLPLLSNAEFARDFLALFDSISPESSKKVLEMEQGYKRDIEALKARENMSIGEKITSHIREKSKIKRK</sequence>
<gene>
    <name evidence="1" type="ORF">GPU96_07g13810</name>
</gene>
<organism evidence="1 2">
    <name type="scientific">Encephalitozoon hellem</name>
    <name type="common">Microsporidian parasite</name>
    <dbReference type="NCBI Taxonomy" id="27973"/>
    <lineage>
        <taxon>Eukaryota</taxon>
        <taxon>Fungi</taxon>
        <taxon>Fungi incertae sedis</taxon>
        <taxon>Microsporidia</taxon>
        <taxon>Unikaryonidae</taxon>
        <taxon>Encephalitozoon</taxon>
    </lineage>
</organism>
<evidence type="ECO:0000313" key="1">
    <source>
        <dbReference type="EMBL" id="UTX43619.1"/>
    </source>
</evidence>
<protein>
    <submittedName>
        <fullName evidence="1">Uncharacterized protein</fullName>
    </submittedName>
</protein>
<dbReference type="EMBL" id="CP075153">
    <property type="protein sequence ID" value="UTX43619.1"/>
    <property type="molecule type" value="Genomic_DNA"/>
</dbReference>
<reference evidence="1" key="1">
    <citation type="submission" date="2022-10" db="EMBL/GenBank/DDBJ databases">
        <title>Encephalitozoon hellem ATCC 50604 Complete Genome.</title>
        <authorList>
            <person name="Mascarenhas dos Santos A.C."/>
            <person name="Julian A.T."/>
            <person name="Pombert J.-F."/>
        </authorList>
    </citation>
    <scope>NUCLEOTIDE SEQUENCE</scope>
    <source>
        <strain evidence="1">ATCC 50604</strain>
    </source>
</reference>
<dbReference type="Proteomes" id="UP001059546">
    <property type="component" value="Chromosome VII"/>
</dbReference>
<name>A0A9Q9C3S1_ENCHE</name>
<evidence type="ECO:0000313" key="2">
    <source>
        <dbReference type="Proteomes" id="UP001059546"/>
    </source>
</evidence>
<dbReference type="AlphaFoldDB" id="A0A9Q9C3S1"/>
<accession>A0A9Q9C3S1</accession>
<proteinExistence type="predicted"/>